<feature type="domain" description="HTH cro/C1-type" evidence="2">
    <location>
        <begin position="8"/>
        <end position="62"/>
    </location>
</feature>
<dbReference type="InterPro" id="IPR011051">
    <property type="entry name" value="RmlC_Cupin_sf"/>
</dbReference>
<dbReference type="Proteomes" id="UP001179600">
    <property type="component" value="Chromosome"/>
</dbReference>
<dbReference type="GeneID" id="72384871"/>
<dbReference type="SMART" id="SM00530">
    <property type="entry name" value="HTH_XRE"/>
    <property type="match status" value="1"/>
</dbReference>
<dbReference type="InterPro" id="IPR001387">
    <property type="entry name" value="Cro/C1-type_HTH"/>
</dbReference>
<gene>
    <name evidence="3" type="ORF">PML95_04985</name>
</gene>
<dbReference type="RefSeq" id="WP_023606059.1">
    <property type="nucleotide sequence ID" value="NZ_BKBT01000008.1"/>
</dbReference>
<dbReference type="Pfam" id="PF07883">
    <property type="entry name" value="Cupin_2"/>
    <property type="match status" value="1"/>
</dbReference>
<dbReference type="Pfam" id="PF01381">
    <property type="entry name" value="HTH_3"/>
    <property type="match status" value="1"/>
</dbReference>
<dbReference type="GO" id="GO:0005829">
    <property type="term" value="C:cytosol"/>
    <property type="evidence" value="ECO:0007669"/>
    <property type="project" value="TreeGrafter"/>
</dbReference>
<dbReference type="PANTHER" id="PTHR46797:SF25">
    <property type="entry name" value="TRANSCRIPTIONAL REGULATOR"/>
    <property type="match status" value="1"/>
</dbReference>
<dbReference type="PANTHER" id="PTHR46797">
    <property type="entry name" value="HTH-TYPE TRANSCRIPTIONAL REGULATOR"/>
    <property type="match status" value="1"/>
</dbReference>
<dbReference type="InterPro" id="IPR050807">
    <property type="entry name" value="TransReg_Diox_bact_type"/>
</dbReference>
<evidence type="ECO:0000259" key="2">
    <source>
        <dbReference type="PROSITE" id="PS50943"/>
    </source>
</evidence>
<organism evidence="3 4">
    <name type="scientific">Vagococcus lutrae</name>
    <dbReference type="NCBI Taxonomy" id="81947"/>
    <lineage>
        <taxon>Bacteria</taxon>
        <taxon>Bacillati</taxon>
        <taxon>Bacillota</taxon>
        <taxon>Bacilli</taxon>
        <taxon>Lactobacillales</taxon>
        <taxon>Enterococcaceae</taxon>
        <taxon>Vagococcus</taxon>
    </lineage>
</organism>
<dbReference type="PROSITE" id="PS50943">
    <property type="entry name" value="HTH_CROC1"/>
    <property type="match status" value="1"/>
</dbReference>
<accession>A0AAE9XG57</accession>
<evidence type="ECO:0000313" key="3">
    <source>
        <dbReference type="EMBL" id="WCG23582.1"/>
    </source>
</evidence>
<dbReference type="InterPro" id="IPR014710">
    <property type="entry name" value="RmlC-like_jellyroll"/>
</dbReference>
<name>A0AAE9XG57_9ENTE</name>
<dbReference type="CDD" id="cd00093">
    <property type="entry name" value="HTH_XRE"/>
    <property type="match status" value="1"/>
</dbReference>
<dbReference type="InterPro" id="IPR010982">
    <property type="entry name" value="Lambda_DNA-bd_dom_sf"/>
</dbReference>
<dbReference type="InterPro" id="IPR013096">
    <property type="entry name" value="Cupin_2"/>
</dbReference>
<dbReference type="EMBL" id="CP116507">
    <property type="protein sequence ID" value="WCG23582.1"/>
    <property type="molecule type" value="Genomic_DNA"/>
</dbReference>
<dbReference type="AlphaFoldDB" id="A0AAE9XG57"/>
<evidence type="ECO:0000313" key="4">
    <source>
        <dbReference type="Proteomes" id="UP001179600"/>
    </source>
</evidence>
<dbReference type="Gene3D" id="2.60.120.10">
    <property type="entry name" value="Jelly Rolls"/>
    <property type="match status" value="1"/>
</dbReference>
<dbReference type="Gene3D" id="1.10.260.40">
    <property type="entry name" value="lambda repressor-like DNA-binding domains"/>
    <property type="match status" value="1"/>
</dbReference>
<dbReference type="SUPFAM" id="SSF47413">
    <property type="entry name" value="lambda repressor-like DNA-binding domains"/>
    <property type="match status" value="1"/>
</dbReference>
<keyword evidence="1" id="KW-0238">DNA-binding</keyword>
<evidence type="ECO:0000256" key="1">
    <source>
        <dbReference type="ARBA" id="ARBA00023125"/>
    </source>
</evidence>
<dbReference type="GO" id="GO:0003700">
    <property type="term" value="F:DNA-binding transcription factor activity"/>
    <property type="evidence" value="ECO:0007669"/>
    <property type="project" value="TreeGrafter"/>
</dbReference>
<sequence>MENIGEAVKKLRKERGYTLKDVSEQVNLSIGYLSQFERGITTIAVEQLVKIADMLGVSANYFFSDHISREEVVTRSYDQKVIRVINQNIYKSLSTHPEGKEMLPKIVEMLPATNNEHVAVYPHEGEEFIYILEGVLTLIIDGSEQQLFPGDSAHYSSSRPHNWANYTNKMVKFIAVHTPIDL</sequence>
<proteinExistence type="predicted"/>
<dbReference type="CDD" id="cd02209">
    <property type="entry name" value="cupin_XRE_C"/>
    <property type="match status" value="1"/>
</dbReference>
<dbReference type="SUPFAM" id="SSF51182">
    <property type="entry name" value="RmlC-like cupins"/>
    <property type="match status" value="1"/>
</dbReference>
<dbReference type="GO" id="GO:0003677">
    <property type="term" value="F:DNA binding"/>
    <property type="evidence" value="ECO:0007669"/>
    <property type="project" value="UniProtKB-KW"/>
</dbReference>
<reference evidence="3" key="1">
    <citation type="submission" date="2023-01" db="EMBL/GenBank/DDBJ databases">
        <title>Oxazolidinone resistance genes in florfenicol resistant enterococci from beef cattle and veal calves at slaughter.</title>
        <authorList>
            <person name="Biggel M."/>
        </authorList>
    </citation>
    <scope>NUCLEOTIDE SEQUENCE</scope>
    <source>
        <strain evidence="3">K204-1</strain>
    </source>
</reference>
<protein>
    <submittedName>
        <fullName evidence="3">XRE family transcriptional regulator</fullName>
    </submittedName>
</protein>